<gene>
    <name evidence="2" type="ORF">SAMN05660964_00294</name>
</gene>
<reference evidence="2 3" key="1">
    <citation type="submission" date="2016-10" db="EMBL/GenBank/DDBJ databases">
        <authorList>
            <person name="de Groot N.N."/>
        </authorList>
    </citation>
    <scope>NUCLEOTIDE SEQUENCE [LARGE SCALE GENOMIC DNA]</scope>
    <source>
        <strain evidence="2 3">DSM 21228</strain>
    </source>
</reference>
<dbReference type="Gene3D" id="3.40.50.1110">
    <property type="entry name" value="SGNH hydrolase"/>
    <property type="match status" value="1"/>
</dbReference>
<organism evidence="2 3">
    <name type="scientific">Thiothrix caldifontis</name>
    <dbReference type="NCBI Taxonomy" id="525918"/>
    <lineage>
        <taxon>Bacteria</taxon>
        <taxon>Pseudomonadati</taxon>
        <taxon>Pseudomonadota</taxon>
        <taxon>Gammaproteobacteria</taxon>
        <taxon>Thiotrichales</taxon>
        <taxon>Thiotrichaceae</taxon>
        <taxon>Thiothrix</taxon>
    </lineage>
</organism>
<dbReference type="STRING" id="525918.SAMN05660964_00294"/>
<protein>
    <submittedName>
        <fullName evidence="2">Lysophospholipase L1</fullName>
    </submittedName>
</protein>
<dbReference type="InterPro" id="IPR013830">
    <property type="entry name" value="SGNH_hydro"/>
</dbReference>
<name>A0A1H3W4I6_9GAMM</name>
<dbReference type="EMBL" id="FNQP01000002">
    <property type="protein sequence ID" value="SDZ81997.1"/>
    <property type="molecule type" value="Genomic_DNA"/>
</dbReference>
<dbReference type="Pfam" id="PF13472">
    <property type="entry name" value="Lipase_GDSL_2"/>
    <property type="match status" value="1"/>
</dbReference>
<dbReference type="RefSeq" id="WP_175517800.1">
    <property type="nucleotide sequence ID" value="NZ_FNQP01000002.1"/>
</dbReference>
<keyword evidence="3" id="KW-1185">Reference proteome</keyword>
<dbReference type="Proteomes" id="UP000199397">
    <property type="component" value="Unassembled WGS sequence"/>
</dbReference>
<accession>A0A1H3W4I6</accession>
<feature type="domain" description="SGNH hydrolase-type esterase" evidence="1">
    <location>
        <begin position="130"/>
        <end position="322"/>
    </location>
</feature>
<proteinExistence type="predicted"/>
<dbReference type="CDD" id="cd00229">
    <property type="entry name" value="SGNH_hydrolase"/>
    <property type="match status" value="1"/>
</dbReference>
<dbReference type="AlphaFoldDB" id="A0A1H3W4I6"/>
<evidence type="ECO:0000313" key="3">
    <source>
        <dbReference type="Proteomes" id="UP000199397"/>
    </source>
</evidence>
<evidence type="ECO:0000259" key="1">
    <source>
        <dbReference type="Pfam" id="PF13472"/>
    </source>
</evidence>
<dbReference type="SUPFAM" id="SSF52266">
    <property type="entry name" value="SGNH hydrolase"/>
    <property type="match status" value="1"/>
</dbReference>
<evidence type="ECO:0000313" key="2">
    <source>
        <dbReference type="EMBL" id="SDZ81997.1"/>
    </source>
</evidence>
<sequence>MNTTVTFTELEHLINNLAGTNGSALRDYVELDPTSPVIKLRIKPEVAVEGLPPGYDVDQRLNEALQDLLLVNPQGDTAQIPEEGDDPANLVLLPGDALDTPKSLDAIRVLVEGDSWCRLPEIPGIFLLPRLFPKAIGTQLQHRPGLEVKNIAHWGDTLGQIYQRKEYLTVIDSFQPQYFLLSAGGNDLQVNLRNIVHPYHPSRAVNDYLNPAGHNLLVWIRDTYAALIREVLARKPDVKILVYGYDYPKPTEESQYIGQHLTAKHIPEERMRGILSPMMDLLNQRIQEAAAQFPQVTFINCRGLTQDGYWFDDMHPNTAGYTRIVDAFVAGIR</sequence>
<dbReference type="InterPro" id="IPR036514">
    <property type="entry name" value="SGNH_hydro_sf"/>
</dbReference>
<dbReference type="GO" id="GO:0016788">
    <property type="term" value="F:hydrolase activity, acting on ester bonds"/>
    <property type="evidence" value="ECO:0007669"/>
    <property type="project" value="UniProtKB-ARBA"/>
</dbReference>